<keyword evidence="7" id="KW-1133">Transmembrane helix</keyword>
<evidence type="ECO:0000256" key="1">
    <source>
        <dbReference type="ARBA" id="ARBA00004323"/>
    </source>
</evidence>
<dbReference type="Pfam" id="PF01762">
    <property type="entry name" value="Galactosyl_T"/>
    <property type="match status" value="1"/>
</dbReference>
<dbReference type="PANTHER" id="PTHR11214">
    <property type="entry name" value="BETA-1,3-N-ACETYLGLUCOSAMINYLTRANSFERASE"/>
    <property type="match status" value="1"/>
</dbReference>
<protein>
    <recommendedName>
        <fullName evidence="10">Hexosyltransferase</fullName>
        <ecNumber evidence="10">2.4.1.-</ecNumber>
    </recommendedName>
</protein>
<keyword evidence="3 10" id="KW-0328">Glycosyltransferase</keyword>
<organism evidence="11 12">
    <name type="scientific">Candidula unifasciata</name>
    <dbReference type="NCBI Taxonomy" id="100452"/>
    <lineage>
        <taxon>Eukaryota</taxon>
        <taxon>Metazoa</taxon>
        <taxon>Spiralia</taxon>
        <taxon>Lophotrochozoa</taxon>
        <taxon>Mollusca</taxon>
        <taxon>Gastropoda</taxon>
        <taxon>Heterobranchia</taxon>
        <taxon>Euthyneura</taxon>
        <taxon>Panpulmonata</taxon>
        <taxon>Eupulmonata</taxon>
        <taxon>Stylommatophora</taxon>
        <taxon>Helicina</taxon>
        <taxon>Helicoidea</taxon>
        <taxon>Geomitridae</taxon>
        <taxon>Candidula</taxon>
    </lineage>
</organism>
<evidence type="ECO:0000313" key="12">
    <source>
        <dbReference type="Proteomes" id="UP000678393"/>
    </source>
</evidence>
<evidence type="ECO:0000313" key="11">
    <source>
        <dbReference type="EMBL" id="CAG5122489.1"/>
    </source>
</evidence>
<dbReference type="GO" id="GO:0000139">
    <property type="term" value="C:Golgi membrane"/>
    <property type="evidence" value="ECO:0007669"/>
    <property type="project" value="UniProtKB-SubCell"/>
</dbReference>
<comment type="similarity">
    <text evidence="2 10">Belongs to the glycosyltransferase 31 family.</text>
</comment>
<evidence type="ECO:0000256" key="4">
    <source>
        <dbReference type="ARBA" id="ARBA00022679"/>
    </source>
</evidence>
<evidence type="ECO:0000256" key="2">
    <source>
        <dbReference type="ARBA" id="ARBA00008661"/>
    </source>
</evidence>
<name>A0A8S3Z0I7_9EUPU</name>
<evidence type="ECO:0000256" key="5">
    <source>
        <dbReference type="ARBA" id="ARBA00022692"/>
    </source>
</evidence>
<keyword evidence="12" id="KW-1185">Reference proteome</keyword>
<dbReference type="Gene3D" id="3.90.550.50">
    <property type="match status" value="1"/>
</dbReference>
<dbReference type="GO" id="GO:0016758">
    <property type="term" value="F:hexosyltransferase activity"/>
    <property type="evidence" value="ECO:0007669"/>
    <property type="project" value="InterPro"/>
</dbReference>
<keyword evidence="6" id="KW-0735">Signal-anchor</keyword>
<dbReference type="OrthoDB" id="6045055at2759"/>
<dbReference type="AlphaFoldDB" id="A0A8S3Z0I7"/>
<comment type="caution">
    <text evidence="11">The sequence shown here is derived from an EMBL/GenBank/DDBJ whole genome shotgun (WGS) entry which is preliminary data.</text>
</comment>
<evidence type="ECO:0000256" key="7">
    <source>
        <dbReference type="ARBA" id="ARBA00022989"/>
    </source>
</evidence>
<gene>
    <name evidence="11" type="ORF">CUNI_LOCUS8047</name>
</gene>
<evidence type="ECO:0000256" key="8">
    <source>
        <dbReference type="ARBA" id="ARBA00023034"/>
    </source>
</evidence>
<evidence type="ECO:0000256" key="10">
    <source>
        <dbReference type="RuleBase" id="RU363063"/>
    </source>
</evidence>
<dbReference type="InterPro" id="IPR002659">
    <property type="entry name" value="Glyco_trans_31"/>
</dbReference>
<comment type="subcellular location">
    <subcellularLocation>
        <location evidence="1 10">Golgi apparatus membrane</location>
        <topology evidence="1 10">Single-pass type II membrane protein</topology>
    </subcellularLocation>
</comment>
<dbReference type="PANTHER" id="PTHR11214:SF364">
    <property type="entry name" value="HEXOSYLTRANSFERASE"/>
    <property type="match status" value="1"/>
</dbReference>
<keyword evidence="4" id="KW-0808">Transferase</keyword>
<dbReference type="EMBL" id="CAJHNH020001302">
    <property type="protein sequence ID" value="CAG5122489.1"/>
    <property type="molecule type" value="Genomic_DNA"/>
</dbReference>
<feature type="non-terminal residue" evidence="11">
    <location>
        <position position="1"/>
    </location>
</feature>
<reference evidence="11" key="1">
    <citation type="submission" date="2021-04" db="EMBL/GenBank/DDBJ databases">
        <authorList>
            <consortium name="Molecular Ecology Group"/>
        </authorList>
    </citation>
    <scope>NUCLEOTIDE SEQUENCE</scope>
</reference>
<accession>A0A8S3Z0I7</accession>
<dbReference type="EC" id="2.4.1.-" evidence="10"/>
<evidence type="ECO:0000256" key="6">
    <source>
        <dbReference type="ARBA" id="ARBA00022968"/>
    </source>
</evidence>
<proteinExistence type="inferred from homology"/>
<keyword evidence="8 10" id="KW-0333">Golgi apparatus</keyword>
<evidence type="ECO:0000256" key="3">
    <source>
        <dbReference type="ARBA" id="ARBA00022676"/>
    </source>
</evidence>
<evidence type="ECO:0000256" key="9">
    <source>
        <dbReference type="ARBA" id="ARBA00023136"/>
    </source>
</evidence>
<sequence length="260" mass="29645">ATAYFARRKTIRETYAAKGVFGHITQKVVFLLGTTTDPVVTKSIQEEAFLYRDIVQGQFFDSYHNLTHKGVLGYRWITQYCPQAKLIVKIDDDVFINPFKLVKEFLPQYVNKTKHIACHVRPGGTSPIVRGTGKWQVHEDEFRGQNYYPFDYCNGYFVIITPDLIRPMLNAARLNPFFWIDDVYLFGILPATVGSVKFVNINKQVTLSFKVGEKCFNDNGAGCHLIAASPFKQENAEKLWNIVLSNLTDSIKKELSVFGL</sequence>
<dbReference type="Proteomes" id="UP000678393">
    <property type="component" value="Unassembled WGS sequence"/>
</dbReference>
<keyword evidence="5" id="KW-0812">Transmembrane</keyword>
<dbReference type="GO" id="GO:0006493">
    <property type="term" value="P:protein O-linked glycosylation"/>
    <property type="evidence" value="ECO:0007669"/>
    <property type="project" value="TreeGrafter"/>
</dbReference>
<keyword evidence="9" id="KW-0472">Membrane</keyword>